<dbReference type="Gene3D" id="2.30.130.10">
    <property type="entry name" value="PUA domain"/>
    <property type="match status" value="1"/>
</dbReference>
<dbReference type="GO" id="GO:1990481">
    <property type="term" value="P:mRNA pseudouridine synthesis"/>
    <property type="evidence" value="ECO:0007669"/>
    <property type="project" value="TreeGrafter"/>
</dbReference>
<comment type="caution">
    <text evidence="10">The sequence shown here is derived from an EMBL/GenBank/DDBJ whole genome shotgun (WGS) entry which is preliminary data.</text>
</comment>
<dbReference type="InterPro" id="IPR014780">
    <property type="entry name" value="tRNA_psdUridine_synth_TruB"/>
</dbReference>
<protein>
    <recommendedName>
        <fullName evidence="5">tRNA pseudouridine synthase B</fullName>
        <ecNumber evidence="5">5.4.99.25</ecNumber>
    </recommendedName>
    <alternativeName>
        <fullName evidence="5">tRNA pseudouridine(55) synthase</fullName>
        <shortName evidence="5">Psi55 synthase</shortName>
    </alternativeName>
    <alternativeName>
        <fullName evidence="5">tRNA pseudouridylate synthase</fullName>
    </alternativeName>
    <alternativeName>
        <fullName evidence="5">tRNA-uridine isomerase</fullName>
    </alternativeName>
</protein>
<dbReference type="PANTHER" id="PTHR13767">
    <property type="entry name" value="TRNA-PSEUDOURIDINE SYNTHASE"/>
    <property type="match status" value="1"/>
</dbReference>
<dbReference type="SUPFAM" id="SSF88697">
    <property type="entry name" value="PUA domain-like"/>
    <property type="match status" value="1"/>
</dbReference>
<dbReference type="InterPro" id="IPR015947">
    <property type="entry name" value="PUA-like_sf"/>
</dbReference>
<dbReference type="Pfam" id="PF16198">
    <property type="entry name" value="TruB_C_2"/>
    <property type="match status" value="1"/>
</dbReference>
<evidence type="ECO:0000256" key="3">
    <source>
        <dbReference type="ARBA" id="ARBA00022694"/>
    </source>
</evidence>
<dbReference type="Gene3D" id="3.30.2350.10">
    <property type="entry name" value="Pseudouridine synthase"/>
    <property type="match status" value="1"/>
</dbReference>
<accession>A0A1S1RBK7</accession>
<dbReference type="Pfam" id="PF01509">
    <property type="entry name" value="TruB_N"/>
    <property type="match status" value="1"/>
</dbReference>
<feature type="active site" description="Nucleophile" evidence="5">
    <location>
        <position position="63"/>
    </location>
</feature>
<evidence type="ECO:0000259" key="7">
    <source>
        <dbReference type="Pfam" id="PF01509"/>
    </source>
</evidence>
<evidence type="ECO:0000256" key="1">
    <source>
        <dbReference type="ARBA" id="ARBA00000385"/>
    </source>
</evidence>
<evidence type="ECO:0000313" key="10">
    <source>
        <dbReference type="EMBL" id="OHV44163.1"/>
    </source>
</evidence>
<dbReference type="EC" id="5.4.99.25" evidence="5"/>
<name>A0A1S1RBK7_9ACTN</name>
<dbReference type="NCBIfam" id="TIGR00431">
    <property type="entry name" value="TruB"/>
    <property type="match status" value="1"/>
</dbReference>
<dbReference type="SUPFAM" id="SSF55120">
    <property type="entry name" value="Pseudouridine synthase"/>
    <property type="match status" value="1"/>
</dbReference>
<dbReference type="GO" id="GO:0031119">
    <property type="term" value="P:tRNA pseudouridine synthesis"/>
    <property type="evidence" value="ECO:0007669"/>
    <property type="project" value="UniProtKB-UniRule"/>
</dbReference>
<feature type="region of interest" description="Disordered" evidence="6">
    <location>
        <begin position="1"/>
        <end position="23"/>
    </location>
</feature>
<dbReference type="InterPro" id="IPR032819">
    <property type="entry name" value="TruB_C"/>
</dbReference>
<evidence type="ECO:0000259" key="8">
    <source>
        <dbReference type="Pfam" id="PF09142"/>
    </source>
</evidence>
<dbReference type="PANTHER" id="PTHR13767:SF2">
    <property type="entry name" value="PSEUDOURIDYLATE SYNTHASE TRUB1"/>
    <property type="match status" value="1"/>
</dbReference>
<dbReference type="GO" id="GO:0160148">
    <property type="term" value="F:tRNA pseudouridine(55) synthase activity"/>
    <property type="evidence" value="ECO:0007669"/>
    <property type="project" value="UniProtKB-EC"/>
</dbReference>
<evidence type="ECO:0000259" key="9">
    <source>
        <dbReference type="Pfam" id="PF16198"/>
    </source>
</evidence>
<dbReference type="InterPro" id="IPR020103">
    <property type="entry name" value="PsdUridine_synth_cat_dom_sf"/>
</dbReference>
<feature type="compositionally biased region" description="Pro residues" evidence="6">
    <location>
        <begin position="1"/>
        <end position="18"/>
    </location>
</feature>
<evidence type="ECO:0000313" key="11">
    <source>
        <dbReference type="Proteomes" id="UP000179627"/>
    </source>
</evidence>
<dbReference type="Proteomes" id="UP000179627">
    <property type="component" value="Unassembled WGS sequence"/>
</dbReference>
<reference evidence="11" key="1">
    <citation type="submission" date="2016-07" db="EMBL/GenBank/DDBJ databases">
        <title>Sequence Frankia sp. strain CcI1.17.</title>
        <authorList>
            <person name="Ghodhbane-Gtari F."/>
            <person name="Swanson E."/>
            <person name="Gueddou A."/>
            <person name="Morris K."/>
            <person name="Hezbri K."/>
            <person name="Ktari A."/>
            <person name="Nouioui I."/>
            <person name="Abebe-Akele F."/>
            <person name="Simpson S."/>
            <person name="Thomas K."/>
            <person name="Gtari M."/>
            <person name="Tisa L.S."/>
            <person name="Hurst S."/>
        </authorList>
    </citation>
    <scope>NUCLEOTIDE SEQUENCE [LARGE SCALE GENOMIC DNA]</scope>
    <source>
        <strain evidence="11">Cc1.17</strain>
    </source>
</reference>
<keyword evidence="11" id="KW-1185">Reference proteome</keyword>
<sequence>MSPPESPASAPAPAPSSPAGPSAAAVDGLVVVDKPAGWTSHDVVARSRRLLRTRRVGHAGTLDPMATGVLVLGVGRGTRLLGRLALTTKVYEATIRLGRTTTTDDAEGELIEDRPVEVDAAGLAAGMAALTGEIDQVPSSVSAVKVNGVRAYARVRAGEEVTLAARRVTVSRFDLLARRDSDLDVVVACSSGTYIRALARDLGAALGCGGHLTALRRREVGPFGLAAAVTLDELAERGPAAVLPLGAAVATAFPRRDVGVTEARDVAHGRRLPPVGSSGPYGVFGPDGAVLALFEERDGTARPIVVFAPA</sequence>
<dbReference type="InterPro" id="IPR015225">
    <property type="entry name" value="tRNA_psdUridine_synth_fam2_C"/>
</dbReference>
<evidence type="ECO:0000256" key="5">
    <source>
        <dbReference type="HAMAP-Rule" id="MF_01080"/>
    </source>
</evidence>
<feature type="domain" description="tRNA pseudouridine synthase II TruB subfamily 2 C-terminal" evidence="8">
    <location>
        <begin position="253"/>
        <end position="307"/>
    </location>
</feature>
<dbReference type="GO" id="GO:0003723">
    <property type="term" value="F:RNA binding"/>
    <property type="evidence" value="ECO:0007669"/>
    <property type="project" value="InterPro"/>
</dbReference>
<comment type="catalytic activity">
    <reaction evidence="1 5">
        <text>uridine(55) in tRNA = pseudouridine(55) in tRNA</text>
        <dbReference type="Rhea" id="RHEA:42532"/>
        <dbReference type="Rhea" id="RHEA-COMP:10101"/>
        <dbReference type="Rhea" id="RHEA-COMP:10102"/>
        <dbReference type="ChEBI" id="CHEBI:65314"/>
        <dbReference type="ChEBI" id="CHEBI:65315"/>
        <dbReference type="EC" id="5.4.99.25"/>
    </reaction>
</comment>
<evidence type="ECO:0000256" key="2">
    <source>
        <dbReference type="ARBA" id="ARBA00005642"/>
    </source>
</evidence>
<dbReference type="HAMAP" id="MF_01080">
    <property type="entry name" value="TruB_bact"/>
    <property type="match status" value="1"/>
</dbReference>
<comment type="function">
    <text evidence="5">Responsible for synthesis of pseudouridine from uracil-55 in the psi GC loop of transfer RNAs.</text>
</comment>
<keyword evidence="4 5" id="KW-0413">Isomerase</keyword>
<proteinExistence type="inferred from homology"/>
<comment type="similarity">
    <text evidence="2 5">Belongs to the pseudouridine synthase TruB family. Type 1 subfamily.</text>
</comment>
<feature type="domain" description="tRNA pseudouridylate synthase B C-terminal" evidence="9">
    <location>
        <begin position="196"/>
        <end position="236"/>
    </location>
</feature>
<dbReference type="InterPro" id="IPR002501">
    <property type="entry name" value="PsdUridine_synth_N"/>
</dbReference>
<dbReference type="InterPro" id="IPR036974">
    <property type="entry name" value="PUA_sf"/>
</dbReference>
<keyword evidence="3 5" id="KW-0819">tRNA processing</keyword>
<dbReference type="Pfam" id="PF09142">
    <property type="entry name" value="TruB_C"/>
    <property type="match status" value="1"/>
</dbReference>
<evidence type="ECO:0000256" key="6">
    <source>
        <dbReference type="SAM" id="MobiDB-lite"/>
    </source>
</evidence>
<evidence type="ECO:0000256" key="4">
    <source>
        <dbReference type="ARBA" id="ARBA00023235"/>
    </source>
</evidence>
<feature type="domain" description="Pseudouridine synthase II N-terminal" evidence="7">
    <location>
        <begin position="48"/>
        <end position="195"/>
    </location>
</feature>
<gene>
    <name evidence="5" type="primary">truB</name>
    <name evidence="10" type="ORF">CC117_10390</name>
</gene>
<dbReference type="AlphaFoldDB" id="A0A1S1RBK7"/>
<dbReference type="CDD" id="cd02573">
    <property type="entry name" value="PseudoU_synth_EcTruB"/>
    <property type="match status" value="1"/>
</dbReference>
<organism evidence="10 11">
    <name type="scientific">Parafrankia colletiae</name>
    <dbReference type="NCBI Taxonomy" id="573497"/>
    <lineage>
        <taxon>Bacteria</taxon>
        <taxon>Bacillati</taxon>
        <taxon>Actinomycetota</taxon>
        <taxon>Actinomycetes</taxon>
        <taxon>Frankiales</taxon>
        <taxon>Frankiaceae</taxon>
        <taxon>Parafrankia</taxon>
    </lineage>
</organism>
<dbReference type="EMBL" id="MBLM01000025">
    <property type="protein sequence ID" value="OHV44163.1"/>
    <property type="molecule type" value="Genomic_DNA"/>
</dbReference>